<dbReference type="EMBL" id="KQ976417">
    <property type="protein sequence ID" value="KYM89754.1"/>
    <property type="molecule type" value="Genomic_DNA"/>
</dbReference>
<evidence type="ECO:0000313" key="2">
    <source>
        <dbReference type="Proteomes" id="UP000078540"/>
    </source>
</evidence>
<sequence length="179" mass="20473">MLLPFTVSNVASRNIFTSRQAMMKSRSRCTQRVVHKCGVGYIGDRILVAIRAEKKKGILIGLRQQQIPKIPKFDSNNLVLINDNGTLLNTSRLRVVDNSEIGKQVMMEDRPCCIHVYNKRGMGYIGSNLSKHYYMNYSGDFRILIAIQCDGQWKEMKEVEEEESQVLESKADEVKIEIT</sequence>
<reference evidence="1 2" key="1">
    <citation type="submission" date="2015-09" db="EMBL/GenBank/DDBJ databases">
        <title>Atta colombica WGS genome.</title>
        <authorList>
            <person name="Nygaard S."/>
            <person name="Hu H."/>
            <person name="Boomsma J."/>
            <person name="Zhang G."/>
        </authorList>
    </citation>
    <scope>NUCLEOTIDE SEQUENCE [LARGE SCALE GENOMIC DNA]</scope>
    <source>
        <strain evidence="1">Treedump-2</strain>
        <tissue evidence="1">Whole body</tissue>
    </source>
</reference>
<dbReference type="Gene3D" id="2.40.150.20">
    <property type="entry name" value="Ribosomal protein L14"/>
    <property type="match status" value="2"/>
</dbReference>
<dbReference type="GO" id="GO:0005840">
    <property type="term" value="C:ribosome"/>
    <property type="evidence" value="ECO:0007669"/>
    <property type="project" value="UniProtKB-KW"/>
</dbReference>
<organism evidence="1 2">
    <name type="scientific">Atta colombica</name>
    <dbReference type="NCBI Taxonomy" id="520822"/>
    <lineage>
        <taxon>Eukaryota</taxon>
        <taxon>Metazoa</taxon>
        <taxon>Ecdysozoa</taxon>
        <taxon>Arthropoda</taxon>
        <taxon>Hexapoda</taxon>
        <taxon>Insecta</taxon>
        <taxon>Pterygota</taxon>
        <taxon>Neoptera</taxon>
        <taxon>Endopterygota</taxon>
        <taxon>Hymenoptera</taxon>
        <taxon>Apocrita</taxon>
        <taxon>Aculeata</taxon>
        <taxon>Formicoidea</taxon>
        <taxon>Formicidae</taxon>
        <taxon>Myrmicinae</taxon>
        <taxon>Atta</taxon>
    </lineage>
</organism>
<keyword evidence="1" id="KW-0687">Ribonucleoprotein</keyword>
<dbReference type="PANTHER" id="PTHR21037">
    <property type="entry name" value="39S RIBOSOMAL PROTEIN L14, MITOCHONDRIAL"/>
    <property type="match status" value="1"/>
</dbReference>
<dbReference type="Proteomes" id="UP000078540">
    <property type="component" value="Unassembled WGS sequence"/>
</dbReference>
<dbReference type="STRING" id="520822.A0A195BTK1"/>
<dbReference type="SUPFAM" id="SSF50193">
    <property type="entry name" value="Ribosomal protein L14"/>
    <property type="match status" value="1"/>
</dbReference>
<proteinExistence type="predicted"/>
<dbReference type="InterPro" id="IPR036853">
    <property type="entry name" value="Ribosomal_uL14_sf"/>
</dbReference>
<keyword evidence="2" id="KW-1185">Reference proteome</keyword>
<protein>
    <submittedName>
        <fullName evidence="1">39S ribosomal protein L14, mitochondrial</fullName>
    </submittedName>
</protein>
<accession>A0A195BTK1</accession>
<dbReference type="PANTHER" id="PTHR21037:SF3">
    <property type="entry name" value="LARGE RIBOSOMAL SUBUNIT PROTEIN UL14M"/>
    <property type="match status" value="1"/>
</dbReference>
<gene>
    <name evidence="1" type="ORF">ALC53_02066</name>
</gene>
<dbReference type="GO" id="GO:0006412">
    <property type="term" value="P:translation"/>
    <property type="evidence" value="ECO:0007669"/>
    <property type="project" value="InterPro"/>
</dbReference>
<keyword evidence="1" id="KW-0689">Ribosomal protein</keyword>
<dbReference type="GO" id="GO:0005739">
    <property type="term" value="C:mitochondrion"/>
    <property type="evidence" value="ECO:0007669"/>
    <property type="project" value="TreeGrafter"/>
</dbReference>
<name>A0A195BTK1_9HYME</name>
<evidence type="ECO:0000313" key="1">
    <source>
        <dbReference type="EMBL" id="KYM89754.1"/>
    </source>
</evidence>
<dbReference type="GO" id="GO:0003735">
    <property type="term" value="F:structural constituent of ribosome"/>
    <property type="evidence" value="ECO:0007669"/>
    <property type="project" value="InterPro"/>
</dbReference>
<dbReference type="AlphaFoldDB" id="A0A195BTK1"/>